<keyword evidence="2" id="KW-0464">Manganese</keyword>
<evidence type="ECO:0000259" key="3">
    <source>
        <dbReference type="Pfam" id="PF07687"/>
    </source>
</evidence>
<feature type="binding site" evidence="2">
    <location>
        <position position="169"/>
    </location>
    <ligand>
        <name>Mn(2+)</name>
        <dbReference type="ChEBI" id="CHEBI:29035"/>
        <label>2</label>
    </ligand>
</feature>
<dbReference type="GO" id="GO:0046872">
    <property type="term" value="F:metal ion binding"/>
    <property type="evidence" value="ECO:0007669"/>
    <property type="project" value="UniProtKB-KW"/>
</dbReference>
<dbReference type="RefSeq" id="WP_051790342.1">
    <property type="nucleotide sequence ID" value="NZ_AWQU01000086.1"/>
</dbReference>
<dbReference type="Gene3D" id="3.40.630.10">
    <property type="entry name" value="Zn peptidases"/>
    <property type="match status" value="1"/>
</dbReference>
<evidence type="ECO:0000256" key="2">
    <source>
        <dbReference type="PIRSR" id="PIRSR005962-1"/>
    </source>
</evidence>
<dbReference type="PIRSF" id="PIRSF005962">
    <property type="entry name" value="Pept_M20D_amidohydro"/>
    <property type="match status" value="1"/>
</dbReference>
<protein>
    <submittedName>
        <fullName evidence="4">Peptidase, M20 family, aminoacylase 1 subfamily</fullName>
    </submittedName>
</protein>
<keyword evidence="1" id="KW-0378">Hydrolase</keyword>
<dbReference type="PANTHER" id="PTHR11014:SF63">
    <property type="entry name" value="METALLOPEPTIDASE, PUTATIVE (AFU_ORTHOLOGUE AFUA_6G09600)-RELATED"/>
    <property type="match status" value="1"/>
</dbReference>
<comment type="cofactor">
    <cofactor evidence="2">
        <name>Mn(2+)</name>
        <dbReference type="ChEBI" id="CHEBI:29035"/>
    </cofactor>
    <text evidence="2">The Mn(2+) ion enhances activity.</text>
</comment>
<dbReference type="Pfam" id="PF01546">
    <property type="entry name" value="Peptidase_M20"/>
    <property type="match status" value="1"/>
</dbReference>
<dbReference type="AlphaFoldDB" id="A0A084U2W9"/>
<dbReference type="Pfam" id="PF07687">
    <property type="entry name" value="M20_dimer"/>
    <property type="match status" value="1"/>
</dbReference>
<dbReference type="InterPro" id="IPR036264">
    <property type="entry name" value="Bact_exopeptidase_dim_dom"/>
</dbReference>
<dbReference type="Gene3D" id="3.30.70.360">
    <property type="match status" value="1"/>
</dbReference>
<dbReference type="Proteomes" id="UP000028523">
    <property type="component" value="Unassembled WGS sequence"/>
</dbReference>
<dbReference type="SUPFAM" id="SSF55031">
    <property type="entry name" value="Bacterial exopeptidase dimerisation domain"/>
    <property type="match status" value="1"/>
</dbReference>
<feature type="binding site" evidence="2">
    <location>
        <position position="108"/>
    </location>
    <ligand>
        <name>Mn(2+)</name>
        <dbReference type="ChEBI" id="CHEBI:29035"/>
        <label>2</label>
    </ligand>
</feature>
<reference evidence="4 5" key="1">
    <citation type="journal article" date="2014" name="PLoS ONE">
        <title>Reduction of Hydrogen Peroxide Accumulation and Toxicity by a Catalase from Mycoplasma iowae.</title>
        <authorList>
            <person name="Pritchard R.E."/>
            <person name="Prassinos A.J."/>
            <person name="Osborne J.D."/>
            <person name="Raviv Z."/>
            <person name="Balish M.F."/>
        </authorList>
    </citation>
    <scope>NUCLEOTIDE SEQUENCE [LARGE SCALE GENOMIC DNA]</scope>
    <source>
        <strain evidence="4 5">DK-CPA</strain>
    </source>
</reference>
<feature type="binding site" evidence="2">
    <location>
        <position position="368"/>
    </location>
    <ligand>
        <name>Mn(2+)</name>
        <dbReference type="ChEBI" id="CHEBI:29035"/>
        <label>2</label>
    </ligand>
</feature>
<feature type="binding site" evidence="2">
    <location>
        <position position="142"/>
    </location>
    <ligand>
        <name>Mn(2+)</name>
        <dbReference type="ChEBI" id="CHEBI:29035"/>
        <label>2</label>
    </ligand>
</feature>
<sequence>MKEKIQRLVSKYLPDAIKHRRYIHQNPELGFQEYNTTKYIKEVLEGYGFKDLKYAVQKSQTGIYFDIDSNKPGKTVMFRADIDALSLTELADVDYKSRNPGIAHMCGHDGHTASLLGVAAILNEMKDDFKGKVRILFQPAEEGPDPGGAYEIMQEGKVLEGVDNAFGFHTYGAGDFGKIYFKKGDFYSSFIDFKLTIKSVGGHCSEPHKCADPVFIASKLVVDFQSLISRLKNPNKGAVLAVGTLHSGSSENVIPVSAEMSGSIRVFDIEFGRKIVESIKELVRSTCSIYGAEYDWYFYEGYPPLNNDKALTEFVMEETKKLIGSNNVIELENAKYGVEDFSYYAQKVPSCYFQVGIHKENEPEPFHHSATFKWDDSVLAISMGVSVNMLIKYLNSN</sequence>
<proteinExistence type="predicted"/>
<dbReference type="GO" id="GO:0050118">
    <property type="term" value="F:N-acetyldiaminopimelate deacetylase activity"/>
    <property type="evidence" value="ECO:0007669"/>
    <property type="project" value="UniProtKB-ARBA"/>
</dbReference>
<dbReference type="GO" id="GO:0019877">
    <property type="term" value="P:diaminopimelate biosynthetic process"/>
    <property type="evidence" value="ECO:0007669"/>
    <property type="project" value="UniProtKB-ARBA"/>
</dbReference>
<comment type="caution">
    <text evidence="4">The sequence shown here is derived from an EMBL/GenBank/DDBJ whole genome shotgun (WGS) entry which is preliminary data.</text>
</comment>
<keyword evidence="5" id="KW-1185">Reference proteome</keyword>
<evidence type="ECO:0000313" key="5">
    <source>
        <dbReference type="Proteomes" id="UP000028523"/>
    </source>
</evidence>
<feature type="binding site" evidence="2">
    <location>
        <position position="106"/>
    </location>
    <ligand>
        <name>Mn(2+)</name>
        <dbReference type="ChEBI" id="CHEBI:29035"/>
        <label>2</label>
    </ligand>
</feature>
<dbReference type="InterPro" id="IPR017439">
    <property type="entry name" value="Amidohydrolase"/>
</dbReference>
<dbReference type="SUPFAM" id="SSF53187">
    <property type="entry name" value="Zn-dependent exopeptidases"/>
    <property type="match status" value="1"/>
</dbReference>
<evidence type="ECO:0000256" key="1">
    <source>
        <dbReference type="ARBA" id="ARBA00022801"/>
    </source>
</evidence>
<accession>A0A084U2W9</accession>
<dbReference type="FunFam" id="3.30.70.360:FF:000001">
    <property type="entry name" value="N-acetyldiaminopimelate deacetylase"/>
    <property type="match status" value="1"/>
</dbReference>
<dbReference type="InterPro" id="IPR002933">
    <property type="entry name" value="Peptidase_M20"/>
</dbReference>
<keyword evidence="2" id="KW-0479">Metal-binding</keyword>
<feature type="domain" description="Peptidase M20 dimerisation" evidence="3">
    <location>
        <begin position="190"/>
        <end position="286"/>
    </location>
</feature>
<dbReference type="EMBL" id="AWQU01000086">
    <property type="protein sequence ID" value="KFB07305.1"/>
    <property type="molecule type" value="Genomic_DNA"/>
</dbReference>
<dbReference type="PANTHER" id="PTHR11014">
    <property type="entry name" value="PEPTIDASE M20 FAMILY MEMBER"/>
    <property type="match status" value="1"/>
</dbReference>
<dbReference type="NCBIfam" id="TIGR01891">
    <property type="entry name" value="amidohydrolases"/>
    <property type="match status" value="1"/>
</dbReference>
<gene>
    <name evidence="4" type="primary">abgB</name>
    <name evidence="4" type="ORF">P271_136</name>
</gene>
<organism evidence="4 5">
    <name type="scientific">Malacoplasma iowae DK-CPA</name>
    <dbReference type="NCBI Taxonomy" id="1394179"/>
    <lineage>
        <taxon>Bacteria</taxon>
        <taxon>Bacillati</taxon>
        <taxon>Mycoplasmatota</taxon>
        <taxon>Mycoplasmoidales</taxon>
        <taxon>Mycoplasmoidaceae</taxon>
        <taxon>Malacoplasma</taxon>
    </lineage>
</organism>
<dbReference type="InterPro" id="IPR011650">
    <property type="entry name" value="Peptidase_M20_dimer"/>
</dbReference>
<evidence type="ECO:0000313" key="4">
    <source>
        <dbReference type="EMBL" id="KFB07305.1"/>
    </source>
</evidence>
<name>A0A084U2W9_MALIO</name>